<dbReference type="Proteomes" id="UP000060699">
    <property type="component" value="Chromosome"/>
</dbReference>
<accession>A0A0U3MJJ3</accession>
<reference evidence="1 2" key="1">
    <citation type="submission" date="2015-12" db="EMBL/GenBank/DDBJ databases">
        <title>Complete genome of Roseateles depolymerans KCTC 42856.</title>
        <authorList>
            <person name="Kim K.M."/>
        </authorList>
    </citation>
    <scope>NUCLEOTIDE SEQUENCE [LARGE SCALE GENOMIC DNA]</scope>
    <source>
        <strain evidence="1 2">KCTC 42856</strain>
    </source>
</reference>
<sequence>MRTPSRRMPKRQAPSRVSRVVFFGLSGVAVLGIFWCFTIQALLLLGLGGALIGIWVRATTKAARMRFSELAASRDGESICQFARSFDTRRVDTWIIRAVYEALQEELAFAHPSFPVLASDTLPTLLIDSDALDMAVAPEVARRTGRSLDHIEANPYYGRVKSVRDLVMCFNEQPKALA</sequence>
<keyword evidence="2" id="KW-1185">Reference proteome</keyword>
<dbReference type="EMBL" id="CP013729">
    <property type="protein sequence ID" value="ALV08617.1"/>
    <property type="molecule type" value="Genomic_DNA"/>
</dbReference>
<dbReference type="KEGG" id="rdp:RD2015_4168"/>
<evidence type="ECO:0000313" key="2">
    <source>
        <dbReference type="Proteomes" id="UP000060699"/>
    </source>
</evidence>
<dbReference type="STRING" id="76731.RD2015_4168"/>
<evidence type="ECO:0000313" key="1">
    <source>
        <dbReference type="EMBL" id="ALV08617.1"/>
    </source>
</evidence>
<gene>
    <name evidence="1" type="ORF">RD2015_4168</name>
</gene>
<protein>
    <submittedName>
        <fullName evidence="1">Uncharacterized protein</fullName>
    </submittedName>
</protein>
<proteinExistence type="predicted"/>
<organism evidence="1 2">
    <name type="scientific">Roseateles depolymerans</name>
    <dbReference type="NCBI Taxonomy" id="76731"/>
    <lineage>
        <taxon>Bacteria</taxon>
        <taxon>Pseudomonadati</taxon>
        <taxon>Pseudomonadota</taxon>
        <taxon>Betaproteobacteria</taxon>
        <taxon>Burkholderiales</taxon>
        <taxon>Sphaerotilaceae</taxon>
        <taxon>Roseateles</taxon>
    </lineage>
</organism>
<name>A0A0U3MJJ3_9BURK</name>
<dbReference type="AlphaFoldDB" id="A0A0U3MJJ3"/>